<feature type="region of interest" description="Disordered" evidence="1">
    <location>
        <begin position="25"/>
        <end position="85"/>
    </location>
</feature>
<accession>A0A383AXA9</accession>
<reference evidence="2" key="1">
    <citation type="submission" date="2018-05" db="EMBL/GenBank/DDBJ databases">
        <authorList>
            <person name="Lanie J.A."/>
            <person name="Ng W.-L."/>
            <person name="Kazmierczak K.M."/>
            <person name="Andrzejewski T.M."/>
            <person name="Davidsen T.M."/>
            <person name="Wayne K.J."/>
            <person name="Tettelin H."/>
            <person name="Glass J.I."/>
            <person name="Rusch D."/>
            <person name="Podicherti R."/>
            <person name="Tsui H.-C.T."/>
            <person name="Winkler M.E."/>
        </authorList>
    </citation>
    <scope>NUCLEOTIDE SEQUENCE</scope>
</reference>
<gene>
    <name evidence="2" type="ORF">METZ01_LOCUS464632</name>
</gene>
<evidence type="ECO:0000313" key="2">
    <source>
        <dbReference type="EMBL" id="SVE11778.1"/>
    </source>
</evidence>
<sequence length="85" mass="9179">MTARKRNQKRREVLRELKSTAKVEPLLEFARPTPQKAPGMPQKLGMPSELKKPLPGKGVIPPHPAMPKPKSAQNGAAPKAPAAAQ</sequence>
<dbReference type="AlphaFoldDB" id="A0A383AXA9"/>
<name>A0A383AXA9_9ZZZZ</name>
<proteinExistence type="predicted"/>
<organism evidence="2">
    <name type="scientific">marine metagenome</name>
    <dbReference type="NCBI Taxonomy" id="408172"/>
    <lineage>
        <taxon>unclassified sequences</taxon>
        <taxon>metagenomes</taxon>
        <taxon>ecological metagenomes</taxon>
    </lineage>
</organism>
<dbReference type="EMBL" id="UINC01195291">
    <property type="protein sequence ID" value="SVE11778.1"/>
    <property type="molecule type" value="Genomic_DNA"/>
</dbReference>
<protein>
    <submittedName>
        <fullName evidence="2">Uncharacterized protein</fullName>
    </submittedName>
</protein>
<feature type="compositionally biased region" description="Low complexity" evidence="1">
    <location>
        <begin position="76"/>
        <end position="85"/>
    </location>
</feature>
<evidence type="ECO:0000256" key="1">
    <source>
        <dbReference type="SAM" id="MobiDB-lite"/>
    </source>
</evidence>